<evidence type="ECO:0000313" key="12">
    <source>
        <dbReference type="EMBL" id="TGK91639.1"/>
    </source>
</evidence>
<keyword evidence="6" id="KW-0067">ATP-binding</keyword>
<keyword evidence="10" id="KW-0175">Coiled coil</keyword>
<dbReference type="PANTHER" id="PTHR11059">
    <property type="entry name" value="DNA REPAIR PROTEIN RECN"/>
    <property type="match status" value="1"/>
</dbReference>
<evidence type="ECO:0000256" key="5">
    <source>
        <dbReference type="ARBA" id="ARBA00022763"/>
    </source>
</evidence>
<evidence type="ECO:0000313" key="13">
    <source>
        <dbReference type="Proteomes" id="UP000297891"/>
    </source>
</evidence>
<feature type="domain" description="RecF/RecN/SMC N-terminal" evidence="11">
    <location>
        <begin position="1"/>
        <end position="524"/>
    </location>
</feature>
<evidence type="ECO:0000259" key="11">
    <source>
        <dbReference type="Pfam" id="PF02463"/>
    </source>
</evidence>
<evidence type="ECO:0000256" key="1">
    <source>
        <dbReference type="ARBA" id="ARBA00003618"/>
    </source>
</evidence>
<evidence type="ECO:0000256" key="7">
    <source>
        <dbReference type="ARBA" id="ARBA00023204"/>
    </source>
</evidence>
<evidence type="ECO:0000256" key="3">
    <source>
        <dbReference type="ARBA" id="ARBA00021315"/>
    </source>
</evidence>
<dbReference type="Proteomes" id="UP000297891">
    <property type="component" value="Unassembled WGS sequence"/>
</dbReference>
<dbReference type="InterPro" id="IPR027417">
    <property type="entry name" value="P-loop_NTPase"/>
</dbReference>
<dbReference type="CDD" id="cd03241">
    <property type="entry name" value="ABC_RecN"/>
    <property type="match status" value="1"/>
</dbReference>
<feature type="coiled-coil region" evidence="10">
    <location>
        <begin position="218"/>
        <end position="339"/>
    </location>
</feature>
<dbReference type="GO" id="GO:0006310">
    <property type="term" value="P:DNA recombination"/>
    <property type="evidence" value="ECO:0007669"/>
    <property type="project" value="InterPro"/>
</dbReference>
<dbReference type="RefSeq" id="WP_100790111.1">
    <property type="nucleotide sequence ID" value="NZ_NPDQ01000003.1"/>
</dbReference>
<reference evidence="12" key="1">
    <citation type="journal article" date="2019" name="PLoS Negl. Trop. Dis.">
        <title>Revisiting the worldwide diversity of Leptospira species in the environment.</title>
        <authorList>
            <person name="Vincent A.T."/>
            <person name="Schiettekatte O."/>
            <person name="Bourhy P."/>
            <person name="Veyrier F.J."/>
            <person name="Picardeau M."/>
        </authorList>
    </citation>
    <scope>NUCLEOTIDE SEQUENCE [LARGE SCALE GENOMIC DNA]</scope>
    <source>
        <strain evidence="12">201800277</strain>
    </source>
</reference>
<dbReference type="InterPro" id="IPR004604">
    <property type="entry name" value="DNA_recomb/repair_RecN"/>
</dbReference>
<dbReference type="Pfam" id="PF02463">
    <property type="entry name" value="SMC_N"/>
    <property type="match status" value="1"/>
</dbReference>
<sequence length="569" mass="64797">MITHLKIRDFALFESLELSLADGLSVFTGESGAGKSLIFDALASLFGGRCSTANIRQGKERYSLQAVLSLTGQNLAKDYLMEQGFRYTGDEIIITKELMKDGKARVKIGESLASTTHLRELGKTMAEIHSQNEQLFLLEKSNQLEFLDRYGNLESLKFKFKSALQQYRHWKQKLIDFEETRRTMLKRKEILEYEIEEIESVSPKEGEDESLSSEESLLANGEKLAENYRLVLEELTEKENSILKVFPTLIHAIQKVSILIPEKKEMLEEWEEVYDRLKSLKSIIREEEEELFFSPERLDMVQSRLQDIKKLKKKYNVSLTEINLLLEEKKSELERWNEQAGDEDFLRIKKDQCLSELKELGFQLSKLRRNVISQFEEDVQKEMFDLGLEGGKLQVVLRWEENPEGEVEEGSKSYFLSESGLDQIEFYFSANPGEKPRPLRKVASGGELSRVMLALRSVLGKRAPSPQMLVLDEVDAGLGGEAAEAMAAKLKKLARNSQILLITHTQQVAASGDHQIKIEKRQEGGRTVSEASVLDFEERKRELARMIGGKQVTSAVLKAATDLLMKKAG</sequence>
<evidence type="ECO:0000256" key="6">
    <source>
        <dbReference type="ARBA" id="ARBA00022840"/>
    </source>
</evidence>
<evidence type="ECO:0000256" key="2">
    <source>
        <dbReference type="ARBA" id="ARBA00009441"/>
    </source>
</evidence>
<keyword evidence="13" id="KW-1185">Reference proteome</keyword>
<protein>
    <recommendedName>
        <fullName evidence="3 9">DNA repair protein RecN</fullName>
    </recommendedName>
    <alternativeName>
        <fullName evidence="8 9">Recombination protein N</fullName>
    </alternativeName>
</protein>
<keyword evidence="7 9" id="KW-0234">DNA repair</keyword>
<name>A0A2M9Y2U6_9LEPT</name>
<dbReference type="NCBIfam" id="TIGR00634">
    <property type="entry name" value="recN"/>
    <property type="match status" value="1"/>
</dbReference>
<evidence type="ECO:0000256" key="9">
    <source>
        <dbReference type="PIRNR" id="PIRNR003128"/>
    </source>
</evidence>
<dbReference type="InterPro" id="IPR003395">
    <property type="entry name" value="RecF/RecN/SMC_N"/>
</dbReference>
<dbReference type="OrthoDB" id="9806954at2"/>
<accession>A0A2M9Y2U6</accession>
<evidence type="ECO:0000256" key="10">
    <source>
        <dbReference type="SAM" id="Coils"/>
    </source>
</evidence>
<dbReference type="Gene3D" id="3.40.50.300">
    <property type="entry name" value="P-loop containing nucleotide triphosphate hydrolases"/>
    <property type="match status" value="2"/>
</dbReference>
<proteinExistence type="inferred from homology"/>
<dbReference type="EMBL" id="RQFP01000014">
    <property type="protein sequence ID" value="TGK91639.1"/>
    <property type="molecule type" value="Genomic_DNA"/>
</dbReference>
<dbReference type="SUPFAM" id="SSF52540">
    <property type="entry name" value="P-loop containing nucleoside triphosphate hydrolases"/>
    <property type="match status" value="1"/>
</dbReference>
<gene>
    <name evidence="12" type="primary">recN</name>
    <name evidence="12" type="ORF">EHQ30_15645</name>
</gene>
<dbReference type="GO" id="GO:0043590">
    <property type="term" value="C:bacterial nucleoid"/>
    <property type="evidence" value="ECO:0007669"/>
    <property type="project" value="TreeGrafter"/>
</dbReference>
<dbReference type="GO" id="GO:0009432">
    <property type="term" value="P:SOS response"/>
    <property type="evidence" value="ECO:0007669"/>
    <property type="project" value="TreeGrafter"/>
</dbReference>
<dbReference type="PANTHER" id="PTHR11059:SF0">
    <property type="entry name" value="DNA REPAIR PROTEIN RECN"/>
    <property type="match status" value="1"/>
</dbReference>
<comment type="function">
    <text evidence="1 9">May be involved in recombinational repair of damaged DNA.</text>
</comment>
<comment type="similarity">
    <text evidence="2 9">Belongs to the RecN family.</text>
</comment>
<comment type="caution">
    <text evidence="12">The sequence shown here is derived from an EMBL/GenBank/DDBJ whole genome shotgun (WGS) entry which is preliminary data.</text>
</comment>
<dbReference type="GO" id="GO:0005524">
    <property type="term" value="F:ATP binding"/>
    <property type="evidence" value="ECO:0007669"/>
    <property type="project" value="UniProtKB-KW"/>
</dbReference>
<evidence type="ECO:0000256" key="8">
    <source>
        <dbReference type="ARBA" id="ARBA00033408"/>
    </source>
</evidence>
<organism evidence="12 13">
    <name type="scientific">Leptospira brenneri</name>
    <dbReference type="NCBI Taxonomy" id="2023182"/>
    <lineage>
        <taxon>Bacteria</taxon>
        <taxon>Pseudomonadati</taxon>
        <taxon>Spirochaetota</taxon>
        <taxon>Spirochaetia</taxon>
        <taxon>Leptospirales</taxon>
        <taxon>Leptospiraceae</taxon>
        <taxon>Leptospira</taxon>
    </lineage>
</organism>
<dbReference type="AlphaFoldDB" id="A0A2M9Y2U6"/>
<evidence type="ECO:0000256" key="4">
    <source>
        <dbReference type="ARBA" id="ARBA00022741"/>
    </source>
</evidence>
<dbReference type="PIRSF" id="PIRSF003128">
    <property type="entry name" value="RecN"/>
    <property type="match status" value="1"/>
</dbReference>
<keyword evidence="4" id="KW-0547">Nucleotide-binding</keyword>
<dbReference type="GO" id="GO:0006281">
    <property type="term" value="P:DNA repair"/>
    <property type="evidence" value="ECO:0007669"/>
    <property type="project" value="UniProtKB-KW"/>
</dbReference>
<keyword evidence="5 9" id="KW-0227">DNA damage</keyword>